<dbReference type="PRINTS" id="PR00320">
    <property type="entry name" value="GPROTEINBRPT"/>
</dbReference>
<feature type="repeat" description="WD" evidence="3">
    <location>
        <begin position="10"/>
        <end position="44"/>
    </location>
</feature>
<dbReference type="Pfam" id="PF00400">
    <property type="entry name" value="WD40"/>
    <property type="match status" value="5"/>
</dbReference>
<dbReference type="CDD" id="cd00200">
    <property type="entry name" value="WD40"/>
    <property type="match status" value="1"/>
</dbReference>
<proteinExistence type="predicted"/>
<dbReference type="OrthoDB" id="933690at2"/>
<sequence length="301" mass="34223">MIQVEKIDTFTGHRDCVYALEKSGENHRFFSAAGDGFVVRWNLQKPDVGDLIAKVKNSVYALAYLPQHNHLWVAQNQEGIHVIDLNTKQEIRSLKLAPSLYFDIQIYDNQAFVAGGDGVISVIDTENLSFRKHLKAANVSVRCLAINPVERELAAGYSDNTIKIFDLKTFELKKVIPAHNNSVFSIRYSPDFTLLLSGSRDARLKIWNAERDYSLEEEIVAHTFAINHLSFSPDGQRFVSCSMDKSIKVWDTEKMKLLKVIDRARHAGHGTSVNRVLWSDFENQIVSCSDDRTISVWKLHE</sequence>
<feature type="repeat" description="WD" evidence="3">
    <location>
        <begin position="176"/>
        <end position="217"/>
    </location>
</feature>
<evidence type="ECO:0000313" key="5">
    <source>
        <dbReference type="Proteomes" id="UP000293162"/>
    </source>
</evidence>
<keyword evidence="2" id="KW-0677">Repeat</keyword>
<feature type="repeat" description="WD" evidence="3">
    <location>
        <begin position="266"/>
        <end position="301"/>
    </location>
</feature>
<evidence type="ECO:0000313" key="4">
    <source>
        <dbReference type="EMBL" id="RYU96554.1"/>
    </source>
</evidence>
<dbReference type="InterPro" id="IPR015943">
    <property type="entry name" value="WD40/YVTN_repeat-like_dom_sf"/>
</dbReference>
<dbReference type="Proteomes" id="UP000293162">
    <property type="component" value="Unassembled WGS sequence"/>
</dbReference>
<dbReference type="InterPro" id="IPR050505">
    <property type="entry name" value="WDR55/POC1"/>
</dbReference>
<dbReference type="SMART" id="SM00320">
    <property type="entry name" value="WD40"/>
    <property type="match status" value="6"/>
</dbReference>
<comment type="caution">
    <text evidence="4">The sequence shown here is derived from an EMBL/GenBank/DDBJ whole genome shotgun (WGS) entry which is preliminary data.</text>
</comment>
<evidence type="ECO:0000256" key="2">
    <source>
        <dbReference type="ARBA" id="ARBA00022737"/>
    </source>
</evidence>
<dbReference type="SUPFAM" id="SSF50978">
    <property type="entry name" value="WD40 repeat-like"/>
    <property type="match status" value="1"/>
</dbReference>
<evidence type="ECO:0000256" key="3">
    <source>
        <dbReference type="PROSITE-ProRule" id="PRU00221"/>
    </source>
</evidence>
<keyword evidence="1 3" id="KW-0853">WD repeat</keyword>
<dbReference type="PROSITE" id="PS50082">
    <property type="entry name" value="WD_REPEATS_2"/>
    <property type="match status" value="5"/>
</dbReference>
<feature type="repeat" description="WD" evidence="3">
    <location>
        <begin position="134"/>
        <end position="175"/>
    </location>
</feature>
<dbReference type="Gene3D" id="2.130.10.10">
    <property type="entry name" value="YVTN repeat-like/Quinoprotein amine dehydrogenase"/>
    <property type="match status" value="3"/>
</dbReference>
<accession>A0A4Q5M2L3</accession>
<protein>
    <submittedName>
        <fullName evidence="4">WD40 repeat domain-containing protein</fullName>
    </submittedName>
</protein>
<reference evidence="4 5" key="1">
    <citation type="submission" date="2019-02" db="EMBL/GenBank/DDBJ databases">
        <title>Bacterial novel species Emticicia sp. 17J42-9 isolated from soil.</title>
        <authorList>
            <person name="Jung H.-Y."/>
        </authorList>
    </citation>
    <scope>NUCLEOTIDE SEQUENCE [LARGE SCALE GENOMIC DNA]</scope>
    <source>
        <strain evidence="4 5">17J42-9</strain>
    </source>
</reference>
<gene>
    <name evidence="4" type="ORF">EWM59_06395</name>
</gene>
<organism evidence="4 5">
    <name type="scientific">Emticicia agri</name>
    <dbReference type="NCBI Taxonomy" id="2492393"/>
    <lineage>
        <taxon>Bacteria</taxon>
        <taxon>Pseudomonadati</taxon>
        <taxon>Bacteroidota</taxon>
        <taxon>Cytophagia</taxon>
        <taxon>Cytophagales</taxon>
        <taxon>Leadbetterellaceae</taxon>
        <taxon>Emticicia</taxon>
    </lineage>
</organism>
<name>A0A4Q5M2L3_9BACT</name>
<feature type="repeat" description="WD" evidence="3">
    <location>
        <begin position="219"/>
        <end position="260"/>
    </location>
</feature>
<dbReference type="PANTHER" id="PTHR44019">
    <property type="entry name" value="WD REPEAT-CONTAINING PROTEIN 55"/>
    <property type="match status" value="1"/>
</dbReference>
<keyword evidence="5" id="KW-1185">Reference proteome</keyword>
<dbReference type="InterPro" id="IPR020472">
    <property type="entry name" value="WD40_PAC1"/>
</dbReference>
<dbReference type="PROSITE" id="PS50294">
    <property type="entry name" value="WD_REPEATS_REGION"/>
    <property type="match status" value="3"/>
</dbReference>
<dbReference type="EMBL" id="SEWF01000007">
    <property type="protein sequence ID" value="RYU96554.1"/>
    <property type="molecule type" value="Genomic_DNA"/>
</dbReference>
<evidence type="ECO:0000256" key="1">
    <source>
        <dbReference type="ARBA" id="ARBA00022574"/>
    </source>
</evidence>
<dbReference type="InterPro" id="IPR036322">
    <property type="entry name" value="WD40_repeat_dom_sf"/>
</dbReference>
<dbReference type="PANTHER" id="PTHR44019:SF17">
    <property type="entry name" value="F-BOX_WD REPEAT-CONTAINING PROTEIN 12"/>
    <property type="match status" value="1"/>
</dbReference>
<dbReference type="AlphaFoldDB" id="A0A4Q5M2L3"/>
<dbReference type="InterPro" id="IPR001680">
    <property type="entry name" value="WD40_rpt"/>
</dbReference>